<evidence type="ECO:0000256" key="8">
    <source>
        <dbReference type="ARBA" id="ARBA00023012"/>
    </source>
</evidence>
<dbReference type="SUPFAM" id="SSF52172">
    <property type="entry name" value="CheY-like"/>
    <property type="match status" value="1"/>
</dbReference>
<keyword evidence="8" id="KW-0902">Two-component regulatory system</keyword>
<dbReference type="InterPro" id="IPR002078">
    <property type="entry name" value="Sigma_54_int"/>
</dbReference>
<keyword evidence="6" id="KW-0547">Nucleotide-binding</keyword>
<evidence type="ECO:0000259" key="18">
    <source>
        <dbReference type="PROSITE" id="PS50110"/>
    </source>
</evidence>
<dbReference type="GO" id="GO:0005524">
    <property type="term" value="F:ATP binding"/>
    <property type="evidence" value="ECO:0007669"/>
    <property type="project" value="UniProtKB-KW"/>
</dbReference>
<reference evidence="20" key="1">
    <citation type="submission" date="2020-05" db="EMBL/GenBank/DDBJ databases">
        <title>Frigoriglobus tundricola gen. nov., sp. nov., a psychrotolerant cellulolytic planctomycete of the family Gemmataceae with two divergent copies of 16S rRNA gene.</title>
        <authorList>
            <person name="Kulichevskaya I.S."/>
            <person name="Ivanova A.A."/>
            <person name="Naumoff D.G."/>
            <person name="Beletsky A.V."/>
            <person name="Rijpstra W.I.C."/>
            <person name="Sinninghe Damste J.S."/>
            <person name="Mardanov A.V."/>
            <person name="Ravin N.V."/>
            <person name="Dedysh S.N."/>
        </authorList>
    </citation>
    <scope>NUCLEOTIDE SEQUENCE [LARGE SCALE GENOMIC DNA]</scope>
    <source>
        <strain evidence="20">PL17</strain>
    </source>
</reference>
<dbReference type="Pfam" id="PF02954">
    <property type="entry name" value="HTH_8"/>
    <property type="match status" value="1"/>
</dbReference>
<dbReference type="Gene3D" id="3.40.50.300">
    <property type="entry name" value="P-loop containing nucleotide triphosphate hydrolases"/>
    <property type="match status" value="1"/>
</dbReference>
<accession>A0A6M5Z5I3</accession>
<dbReference type="SUPFAM" id="SSF52540">
    <property type="entry name" value="P-loop containing nucleoside triphosphate hydrolases"/>
    <property type="match status" value="1"/>
</dbReference>
<evidence type="ECO:0000256" key="9">
    <source>
        <dbReference type="ARBA" id="ARBA00023015"/>
    </source>
</evidence>
<evidence type="ECO:0000256" key="16">
    <source>
        <dbReference type="PROSITE-ProRule" id="PRU00169"/>
    </source>
</evidence>
<keyword evidence="4" id="KW-0678">Repressor</keyword>
<keyword evidence="5 16" id="KW-0597">Phosphoprotein</keyword>
<dbReference type="FunFam" id="3.40.50.300:FF:000006">
    <property type="entry name" value="DNA-binding transcriptional regulator NtrC"/>
    <property type="match status" value="1"/>
</dbReference>
<dbReference type="PROSITE" id="PS00675">
    <property type="entry name" value="SIGMA54_INTERACT_1"/>
    <property type="match status" value="1"/>
</dbReference>
<keyword evidence="10" id="KW-0238">DNA-binding</keyword>
<evidence type="ECO:0000256" key="13">
    <source>
        <dbReference type="ARBA" id="ARBA00023231"/>
    </source>
</evidence>
<gene>
    <name evidence="19" type="ORF">FTUN_8460</name>
</gene>
<evidence type="ECO:0000256" key="10">
    <source>
        <dbReference type="ARBA" id="ARBA00023125"/>
    </source>
</evidence>
<organism evidence="19 20">
    <name type="scientific">Frigoriglobus tundricola</name>
    <dbReference type="NCBI Taxonomy" id="2774151"/>
    <lineage>
        <taxon>Bacteria</taxon>
        <taxon>Pseudomonadati</taxon>
        <taxon>Planctomycetota</taxon>
        <taxon>Planctomycetia</taxon>
        <taxon>Gemmatales</taxon>
        <taxon>Gemmataceae</taxon>
        <taxon>Frigoriglobus</taxon>
    </lineage>
</organism>
<evidence type="ECO:0000256" key="12">
    <source>
        <dbReference type="ARBA" id="ARBA00023163"/>
    </source>
</evidence>
<dbReference type="InterPro" id="IPR058031">
    <property type="entry name" value="AAA_lid_NorR"/>
</dbReference>
<proteinExistence type="predicted"/>
<protein>
    <recommendedName>
        <fullName evidence="2">DNA-binding transcriptional regulator NtrC</fullName>
    </recommendedName>
    <alternativeName>
        <fullName evidence="14">Nitrogen regulation protein NR(I)</fullName>
    </alternativeName>
    <alternativeName>
        <fullName evidence="15">Nitrogen regulator I</fullName>
    </alternativeName>
</protein>
<keyword evidence="20" id="KW-1185">Reference proteome</keyword>
<dbReference type="SMART" id="SM00448">
    <property type="entry name" value="REC"/>
    <property type="match status" value="1"/>
</dbReference>
<feature type="domain" description="Response regulatory" evidence="18">
    <location>
        <begin position="3"/>
        <end position="117"/>
    </location>
</feature>
<evidence type="ECO:0000256" key="14">
    <source>
        <dbReference type="ARBA" id="ARBA00029881"/>
    </source>
</evidence>
<dbReference type="GO" id="GO:0000160">
    <property type="term" value="P:phosphorelay signal transduction system"/>
    <property type="evidence" value="ECO:0007669"/>
    <property type="project" value="UniProtKB-KW"/>
</dbReference>
<dbReference type="GO" id="GO:0005737">
    <property type="term" value="C:cytoplasm"/>
    <property type="evidence" value="ECO:0007669"/>
    <property type="project" value="UniProtKB-SubCell"/>
</dbReference>
<dbReference type="SMART" id="SM00382">
    <property type="entry name" value="AAA"/>
    <property type="match status" value="1"/>
</dbReference>
<dbReference type="InterPro" id="IPR001789">
    <property type="entry name" value="Sig_transdc_resp-reg_receiver"/>
</dbReference>
<dbReference type="PANTHER" id="PTHR32071:SF95">
    <property type="entry name" value="DNA-BINDING TRANSCRIPTIONAL REGULATOR NTRC"/>
    <property type="match status" value="1"/>
</dbReference>
<keyword evidence="11" id="KW-0010">Activator</keyword>
<evidence type="ECO:0000256" key="15">
    <source>
        <dbReference type="ARBA" id="ARBA00031910"/>
    </source>
</evidence>
<dbReference type="RefSeq" id="WP_171475493.1">
    <property type="nucleotide sequence ID" value="NZ_CP053452.2"/>
</dbReference>
<evidence type="ECO:0000259" key="17">
    <source>
        <dbReference type="PROSITE" id="PS50045"/>
    </source>
</evidence>
<evidence type="ECO:0000256" key="4">
    <source>
        <dbReference type="ARBA" id="ARBA00022491"/>
    </source>
</evidence>
<dbReference type="InterPro" id="IPR011006">
    <property type="entry name" value="CheY-like_superfamily"/>
</dbReference>
<dbReference type="Proteomes" id="UP000503447">
    <property type="component" value="Chromosome"/>
</dbReference>
<keyword evidence="13" id="KW-0535">Nitrogen fixation</keyword>
<dbReference type="Pfam" id="PF00072">
    <property type="entry name" value="Response_reg"/>
    <property type="match status" value="1"/>
</dbReference>
<evidence type="ECO:0000313" key="20">
    <source>
        <dbReference type="Proteomes" id="UP000503447"/>
    </source>
</evidence>
<dbReference type="Gene3D" id="1.10.8.60">
    <property type="match status" value="1"/>
</dbReference>
<dbReference type="EMBL" id="CP053452">
    <property type="protein sequence ID" value="QJX00822.1"/>
    <property type="molecule type" value="Genomic_DNA"/>
</dbReference>
<keyword evidence="12" id="KW-0804">Transcription</keyword>
<dbReference type="PANTHER" id="PTHR32071">
    <property type="entry name" value="TRANSCRIPTIONAL REGULATORY PROTEIN"/>
    <property type="match status" value="1"/>
</dbReference>
<keyword evidence="3" id="KW-0963">Cytoplasm</keyword>
<dbReference type="InterPro" id="IPR025662">
    <property type="entry name" value="Sigma_54_int_dom_ATP-bd_1"/>
</dbReference>
<evidence type="ECO:0000256" key="3">
    <source>
        <dbReference type="ARBA" id="ARBA00022490"/>
    </source>
</evidence>
<dbReference type="KEGG" id="ftj:FTUN_8460"/>
<evidence type="ECO:0000256" key="2">
    <source>
        <dbReference type="ARBA" id="ARBA00019059"/>
    </source>
</evidence>
<evidence type="ECO:0000256" key="1">
    <source>
        <dbReference type="ARBA" id="ARBA00004496"/>
    </source>
</evidence>
<dbReference type="CDD" id="cd00009">
    <property type="entry name" value="AAA"/>
    <property type="match status" value="1"/>
</dbReference>
<evidence type="ECO:0000256" key="7">
    <source>
        <dbReference type="ARBA" id="ARBA00022840"/>
    </source>
</evidence>
<comment type="subcellular location">
    <subcellularLocation>
        <location evidence="1">Cytoplasm</location>
    </subcellularLocation>
</comment>
<dbReference type="SUPFAM" id="SSF46689">
    <property type="entry name" value="Homeodomain-like"/>
    <property type="match status" value="1"/>
</dbReference>
<evidence type="ECO:0000313" key="19">
    <source>
        <dbReference type="EMBL" id="QJX00822.1"/>
    </source>
</evidence>
<evidence type="ECO:0000256" key="11">
    <source>
        <dbReference type="ARBA" id="ARBA00023159"/>
    </source>
</evidence>
<dbReference type="Pfam" id="PF25601">
    <property type="entry name" value="AAA_lid_14"/>
    <property type="match status" value="1"/>
</dbReference>
<feature type="domain" description="Sigma-54 factor interaction" evidence="17">
    <location>
        <begin position="142"/>
        <end position="371"/>
    </location>
</feature>
<dbReference type="Pfam" id="PF00158">
    <property type="entry name" value="Sigma54_activat"/>
    <property type="match status" value="1"/>
</dbReference>
<dbReference type="InterPro" id="IPR002197">
    <property type="entry name" value="HTH_Fis"/>
</dbReference>
<feature type="modified residue" description="4-aspartylphosphate" evidence="16">
    <location>
        <position position="52"/>
    </location>
</feature>
<keyword evidence="9" id="KW-0805">Transcription regulation</keyword>
<dbReference type="GO" id="GO:0006355">
    <property type="term" value="P:regulation of DNA-templated transcription"/>
    <property type="evidence" value="ECO:0007669"/>
    <property type="project" value="InterPro"/>
</dbReference>
<dbReference type="GO" id="GO:0043565">
    <property type="term" value="F:sequence-specific DNA binding"/>
    <property type="evidence" value="ECO:0007669"/>
    <property type="project" value="InterPro"/>
</dbReference>
<dbReference type="InterPro" id="IPR003593">
    <property type="entry name" value="AAA+_ATPase"/>
</dbReference>
<dbReference type="InterPro" id="IPR009057">
    <property type="entry name" value="Homeodomain-like_sf"/>
</dbReference>
<dbReference type="PROSITE" id="PS50045">
    <property type="entry name" value="SIGMA54_INTERACT_4"/>
    <property type="match status" value="1"/>
</dbReference>
<dbReference type="AlphaFoldDB" id="A0A6M5Z5I3"/>
<dbReference type="PRINTS" id="PR01590">
    <property type="entry name" value="HTHFIS"/>
</dbReference>
<keyword evidence="7" id="KW-0067">ATP-binding</keyword>
<evidence type="ECO:0000256" key="6">
    <source>
        <dbReference type="ARBA" id="ARBA00022741"/>
    </source>
</evidence>
<evidence type="ECO:0000256" key="5">
    <source>
        <dbReference type="ARBA" id="ARBA00022553"/>
    </source>
</evidence>
<dbReference type="Gene3D" id="3.40.50.2300">
    <property type="match status" value="1"/>
</dbReference>
<dbReference type="PROSITE" id="PS50110">
    <property type="entry name" value="RESPONSE_REGULATORY"/>
    <property type="match status" value="1"/>
</dbReference>
<dbReference type="InterPro" id="IPR027417">
    <property type="entry name" value="P-loop_NTPase"/>
</dbReference>
<dbReference type="Gene3D" id="1.10.10.60">
    <property type="entry name" value="Homeodomain-like"/>
    <property type="match status" value="1"/>
</dbReference>
<name>A0A6M5Z5I3_9BACT</name>
<sequence length="488" mass="53793">MSLLLLIDDEPVIQHAFRKAFYPPDYETITARTAAEGLALLVARKPDVVVLDVNLPDSSGLRTFDRIKELDARTPVLLITGQGTTDLAIQAMKRGAFDYLPKPLAYDQLRELIGRAAAVSRLMNVPAVVAETGAAPADADALVGRCPAMHEVYKAIGRVAGTNATVLILGESGTGKELVARAIYQHGERADKPFLAVNCGAIPEALLESELFGHEKGAFTSADRKRIGKFEQCHDGTLFLDEIGELPLLSQVKLLRAIQEQRFERVGGTETIQTNVRVIAATNADLEKLVANGRFRSDLYFRLNVFTIHLPPLRQRGDDIDLLTDYYLTRFATEFNRPVPVVPPDTRDALRRYRWPGNVRELQSALKQGLLQMSGGVLLPDFLPVLHKAAADPAEPVAVAQEPPVARPALDWDRFITERLEAGSHEVYAECLALLERQLLVRVLERTGGNQLRAAERLGITRGSLRHKLRALGLTIERGVSTDEDRGD</sequence>